<dbReference type="HOGENOM" id="CLU_3051361_0_0_1"/>
<dbReference type="EMBL" id="KN831991">
    <property type="protein sequence ID" value="KIO01010.1"/>
    <property type="molecule type" value="Genomic_DNA"/>
</dbReference>
<protein>
    <submittedName>
        <fullName evidence="2">Uncharacterized protein</fullName>
    </submittedName>
</protein>
<evidence type="ECO:0000313" key="3">
    <source>
        <dbReference type="Proteomes" id="UP000054217"/>
    </source>
</evidence>
<feature type="chain" id="PRO_5002176308" evidence="1">
    <location>
        <begin position="20"/>
        <end position="54"/>
    </location>
</feature>
<dbReference type="Proteomes" id="UP000054217">
    <property type="component" value="Unassembled WGS sequence"/>
</dbReference>
<gene>
    <name evidence="2" type="ORF">M404DRAFT_1003298</name>
</gene>
<evidence type="ECO:0000313" key="2">
    <source>
        <dbReference type="EMBL" id="KIO01010.1"/>
    </source>
</evidence>
<reference evidence="2 3" key="1">
    <citation type="submission" date="2014-04" db="EMBL/GenBank/DDBJ databases">
        <authorList>
            <consortium name="DOE Joint Genome Institute"/>
            <person name="Kuo A."/>
            <person name="Kohler A."/>
            <person name="Costa M.D."/>
            <person name="Nagy L.G."/>
            <person name="Floudas D."/>
            <person name="Copeland A."/>
            <person name="Barry K.W."/>
            <person name="Cichocki N."/>
            <person name="Veneault-Fourrey C."/>
            <person name="LaButti K."/>
            <person name="Lindquist E.A."/>
            <person name="Lipzen A."/>
            <person name="Lundell T."/>
            <person name="Morin E."/>
            <person name="Murat C."/>
            <person name="Sun H."/>
            <person name="Tunlid A."/>
            <person name="Henrissat B."/>
            <person name="Grigoriev I.V."/>
            <person name="Hibbett D.S."/>
            <person name="Martin F."/>
            <person name="Nordberg H.P."/>
            <person name="Cantor M.N."/>
            <person name="Hua S.X."/>
        </authorList>
    </citation>
    <scope>NUCLEOTIDE SEQUENCE [LARGE SCALE GENOMIC DNA]</scope>
    <source>
        <strain evidence="2 3">Marx 270</strain>
    </source>
</reference>
<organism evidence="2 3">
    <name type="scientific">Pisolithus tinctorius Marx 270</name>
    <dbReference type="NCBI Taxonomy" id="870435"/>
    <lineage>
        <taxon>Eukaryota</taxon>
        <taxon>Fungi</taxon>
        <taxon>Dikarya</taxon>
        <taxon>Basidiomycota</taxon>
        <taxon>Agaricomycotina</taxon>
        <taxon>Agaricomycetes</taxon>
        <taxon>Agaricomycetidae</taxon>
        <taxon>Boletales</taxon>
        <taxon>Sclerodermatineae</taxon>
        <taxon>Pisolithaceae</taxon>
        <taxon>Pisolithus</taxon>
    </lineage>
</organism>
<dbReference type="InParanoid" id="A0A0C3NJ44"/>
<sequence length="54" mass="5835">MFLMSLLELGLVLVHVVTGWLIAELSIKDWVESAPSSHVPFSVPGDIGDNTSLL</sequence>
<accession>A0A0C3NJ44</accession>
<keyword evidence="3" id="KW-1185">Reference proteome</keyword>
<reference evidence="3" key="2">
    <citation type="submission" date="2015-01" db="EMBL/GenBank/DDBJ databases">
        <title>Evolutionary Origins and Diversification of the Mycorrhizal Mutualists.</title>
        <authorList>
            <consortium name="DOE Joint Genome Institute"/>
            <consortium name="Mycorrhizal Genomics Consortium"/>
            <person name="Kohler A."/>
            <person name="Kuo A."/>
            <person name="Nagy L.G."/>
            <person name="Floudas D."/>
            <person name="Copeland A."/>
            <person name="Barry K.W."/>
            <person name="Cichocki N."/>
            <person name="Veneault-Fourrey C."/>
            <person name="LaButti K."/>
            <person name="Lindquist E.A."/>
            <person name="Lipzen A."/>
            <person name="Lundell T."/>
            <person name="Morin E."/>
            <person name="Murat C."/>
            <person name="Riley R."/>
            <person name="Ohm R."/>
            <person name="Sun H."/>
            <person name="Tunlid A."/>
            <person name="Henrissat B."/>
            <person name="Grigoriev I.V."/>
            <person name="Hibbett D.S."/>
            <person name="Martin F."/>
        </authorList>
    </citation>
    <scope>NUCLEOTIDE SEQUENCE [LARGE SCALE GENOMIC DNA]</scope>
    <source>
        <strain evidence="3">Marx 270</strain>
    </source>
</reference>
<evidence type="ECO:0000256" key="1">
    <source>
        <dbReference type="SAM" id="SignalP"/>
    </source>
</evidence>
<name>A0A0C3NJ44_PISTI</name>
<dbReference type="OrthoDB" id="10546371at2759"/>
<feature type="signal peptide" evidence="1">
    <location>
        <begin position="1"/>
        <end position="19"/>
    </location>
</feature>
<proteinExistence type="predicted"/>
<keyword evidence="1" id="KW-0732">Signal</keyword>
<dbReference type="AlphaFoldDB" id="A0A0C3NJ44"/>